<dbReference type="InterPro" id="IPR000601">
    <property type="entry name" value="PKD_dom"/>
</dbReference>
<dbReference type="InterPro" id="IPR022409">
    <property type="entry name" value="PKD/Chitinase_dom"/>
</dbReference>
<dbReference type="CDD" id="cd00146">
    <property type="entry name" value="PKD"/>
    <property type="match status" value="1"/>
</dbReference>
<dbReference type="RefSeq" id="WP_221435406.1">
    <property type="nucleotide sequence ID" value="NZ_JACHGY010000001.1"/>
</dbReference>
<reference evidence="2 3" key="1">
    <citation type="submission" date="2020-08" db="EMBL/GenBank/DDBJ databases">
        <title>Genomic Encyclopedia of Type Strains, Phase IV (KMG-IV): sequencing the most valuable type-strain genomes for metagenomic binning, comparative biology and taxonomic classification.</title>
        <authorList>
            <person name="Goeker M."/>
        </authorList>
    </citation>
    <scope>NUCLEOTIDE SEQUENCE [LARGE SCALE GENOMIC DNA]</scope>
    <source>
        <strain evidence="2 3">DSM 103725</strain>
    </source>
</reference>
<dbReference type="InterPro" id="IPR015919">
    <property type="entry name" value="Cadherin-like_sf"/>
</dbReference>
<proteinExistence type="predicted"/>
<accession>A0A7X0H5N4</accession>
<dbReference type="SMART" id="SM00089">
    <property type="entry name" value="PKD"/>
    <property type="match status" value="1"/>
</dbReference>
<name>A0A7X0H5N4_9BACT</name>
<dbReference type="Gene3D" id="2.60.40.10">
    <property type="entry name" value="Immunoglobulins"/>
    <property type="match status" value="2"/>
</dbReference>
<dbReference type="InterPro" id="IPR035986">
    <property type="entry name" value="PKD_dom_sf"/>
</dbReference>
<comment type="caution">
    <text evidence="2">The sequence shown here is derived from an EMBL/GenBank/DDBJ whole genome shotgun (WGS) entry which is preliminary data.</text>
</comment>
<evidence type="ECO:0000313" key="2">
    <source>
        <dbReference type="EMBL" id="MBB6429517.1"/>
    </source>
</evidence>
<dbReference type="GO" id="GO:0005509">
    <property type="term" value="F:calcium ion binding"/>
    <property type="evidence" value="ECO:0007669"/>
    <property type="project" value="InterPro"/>
</dbReference>
<evidence type="ECO:0000313" key="3">
    <source>
        <dbReference type="Proteomes" id="UP000541810"/>
    </source>
</evidence>
<dbReference type="EMBL" id="JACHGY010000001">
    <property type="protein sequence ID" value="MBB6429517.1"/>
    <property type="molecule type" value="Genomic_DNA"/>
</dbReference>
<dbReference type="PROSITE" id="PS50093">
    <property type="entry name" value="PKD"/>
    <property type="match status" value="1"/>
</dbReference>
<protein>
    <recommendedName>
        <fullName evidence="1">PKD domain-containing protein</fullName>
    </recommendedName>
</protein>
<keyword evidence="3" id="KW-1185">Reference proteome</keyword>
<evidence type="ECO:0000259" key="1">
    <source>
        <dbReference type="PROSITE" id="PS50093"/>
    </source>
</evidence>
<dbReference type="AlphaFoldDB" id="A0A7X0H5N4"/>
<dbReference type="Proteomes" id="UP000541810">
    <property type="component" value="Unassembled WGS sequence"/>
</dbReference>
<gene>
    <name evidence="2" type="ORF">HNQ40_001323</name>
</gene>
<dbReference type="GO" id="GO:0016020">
    <property type="term" value="C:membrane"/>
    <property type="evidence" value="ECO:0007669"/>
    <property type="project" value="InterPro"/>
</dbReference>
<organism evidence="2 3">
    <name type="scientific">Algisphaera agarilytica</name>
    <dbReference type="NCBI Taxonomy" id="1385975"/>
    <lineage>
        <taxon>Bacteria</taxon>
        <taxon>Pseudomonadati</taxon>
        <taxon>Planctomycetota</taxon>
        <taxon>Phycisphaerae</taxon>
        <taxon>Phycisphaerales</taxon>
        <taxon>Phycisphaeraceae</taxon>
        <taxon>Algisphaera</taxon>
    </lineage>
</organism>
<dbReference type="SUPFAM" id="SSF49313">
    <property type="entry name" value="Cadherin-like"/>
    <property type="match status" value="1"/>
</dbReference>
<dbReference type="Pfam" id="PF18911">
    <property type="entry name" value="PKD_4"/>
    <property type="match status" value="1"/>
</dbReference>
<dbReference type="SUPFAM" id="SSF49299">
    <property type="entry name" value="PKD domain"/>
    <property type="match status" value="1"/>
</dbReference>
<dbReference type="InterPro" id="IPR013783">
    <property type="entry name" value="Ig-like_fold"/>
</dbReference>
<feature type="domain" description="PKD" evidence="1">
    <location>
        <begin position="275"/>
        <end position="362"/>
    </location>
</feature>
<sequence>MQSSMEHQASGSTAVYSIDMPLAGPRGVEPRRPRDGKSVVLFVFDQAVASVGGMSSTHGTIGAASGVSGASADTVEIHLEGIPDGEWVTISLTDVVSPGGETQASVEGTLGFLMGDVTLNRVVNVSDIRKVATFSGQDVGTGNNFVQDLIINQAINVSDIRFTATRNGQSLPNTAPTLTGLADQSTTEGVAATQAFVVDDFTTPASGLTVSATSNNTTLLPQANIGFSGVGSSRDITATPVSGQTGSATVSVTVSDGSLSSTQTFVLTVGTNTLPEALAEADNFVGAAPLTVGFDGSRSSDDEGDIASYSWNFGDGSTSTAGPEVSHTYASAGTYEATLEVTDGGGATHSIPLTITVSDGSFDINATPSESDASRFL</sequence>